<dbReference type="Gene3D" id="3.30.70.360">
    <property type="match status" value="1"/>
</dbReference>
<comment type="cofactor">
    <cofactor evidence="3">
        <name>Zn(2+)</name>
        <dbReference type="ChEBI" id="CHEBI:29105"/>
    </cofactor>
    <text evidence="3">Binds 2 Zn(2+) ions per subunit.</text>
</comment>
<dbReference type="EMBL" id="FNGM01000012">
    <property type="protein sequence ID" value="SDM38515.1"/>
    <property type="molecule type" value="Genomic_DNA"/>
</dbReference>
<feature type="binding site" evidence="4">
    <location>
        <position position="325"/>
    </location>
    <ligand>
        <name>allantoate</name>
        <dbReference type="ChEBI" id="CHEBI:17536"/>
    </ligand>
</feature>
<dbReference type="InterPro" id="IPR036264">
    <property type="entry name" value="Bact_exopeptidase_dim_dom"/>
</dbReference>
<dbReference type="PIRSF" id="PIRSF001235">
    <property type="entry name" value="Amidase_carbamoylase"/>
    <property type="match status" value="1"/>
</dbReference>
<comment type="similarity">
    <text evidence="1">Belongs to the peptidase M20 family.</text>
</comment>
<sequence>MSDLWKDEVREGGLLREEQQDHLLPNQEQQSSKLRINASRLQSNIRELAIFGLNQATGGLDRTTFTPAELAAREWLKAELLRLNLAVRVDAAANIWAVRSGAGGRSPDVSAVSDRSVACLAAIAFGSHIDTVPNGGKYDGALGVLLALEVMTVLEENKVVTRHPLELVSFSAEEPNPFGLSTFGSRAVAGKLKAKDLAGVRNDQGELLTEALRLAGGDPEQFEAARRKPEELAAFLEVHIEQGKRLLDRDIPVGLVTAITGIYREEITVLGEANHAGTTLMGDRKDALMGASEMLLAFETVCRNHPADEVVGTIGRISNEPNAANIIPEKVTFHLEIRGEQRAQIREVLGDWGKLALPIAERRGLRLERRLILDQSPEPLDSLVISLCEGQAEKLGYSSLRLGSMAGHDATHMASLTRAGMLFVPSLDGKSHCPEEESRIEDMEKAGNVLLQSILALDQELNH</sequence>
<dbReference type="GO" id="GO:0046872">
    <property type="term" value="F:metal ion binding"/>
    <property type="evidence" value="ECO:0007669"/>
    <property type="project" value="UniProtKB-KW"/>
</dbReference>
<dbReference type="NCBIfam" id="NF006771">
    <property type="entry name" value="PRK09290.1-5"/>
    <property type="match status" value="1"/>
</dbReference>
<dbReference type="AlphaFoldDB" id="A0A1G9SUI8"/>
<dbReference type="Gene3D" id="3.40.630.10">
    <property type="entry name" value="Zn peptidases"/>
    <property type="match status" value="1"/>
</dbReference>
<keyword evidence="3" id="KW-0862">Zinc</keyword>
<dbReference type="SUPFAM" id="SSF53187">
    <property type="entry name" value="Zn-dependent exopeptidases"/>
    <property type="match status" value="1"/>
</dbReference>
<evidence type="ECO:0000256" key="1">
    <source>
        <dbReference type="ARBA" id="ARBA00006153"/>
    </source>
</evidence>
<dbReference type="InterPro" id="IPR002933">
    <property type="entry name" value="Peptidase_M20"/>
</dbReference>
<dbReference type="Proteomes" id="UP000182783">
    <property type="component" value="Unassembled WGS sequence"/>
</dbReference>
<feature type="binding site" evidence="3">
    <location>
        <position position="174"/>
    </location>
    <ligand>
        <name>Zn(2+)</name>
        <dbReference type="ChEBI" id="CHEBI:29105"/>
        <label>2</label>
    </ligand>
</feature>
<dbReference type="NCBIfam" id="TIGR01879">
    <property type="entry name" value="hydantase"/>
    <property type="match status" value="1"/>
</dbReference>
<proteinExistence type="inferred from homology"/>
<dbReference type="GO" id="GO:0016813">
    <property type="term" value="F:hydrolase activity, acting on carbon-nitrogen (but not peptide) bonds, in linear amidines"/>
    <property type="evidence" value="ECO:0007669"/>
    <property type="project" value="InterPro"/>
</dbReference>
<evidence type="ECO:0000313" key="5">
    <source>
        <dbReference type="EMBL" id="SDM38515.1"/>
    </source>
</evidence>
<dbReference type="PANTHER" id="PTHR32494:SF5">
    <property type="entry name" value="ALLANTOATE AMIDOHYDROLASE"/>
    <property type="match status" value="1"/>
</dbReference>
<dbReference type="InterPro" id="IPR010158">
    <property type="entry name" value="Amidase_Cbmase"/>
</dbReference>
<evidence type="ECO:0000256" key="4">
    <source>
        <dbReference type="PIRSR" id="PIRSR001235-2"/>
    </source>
</evidence>
<feature type="binding site" evidence="3">
    <location>
        <position position="139"/>
    </location>
    <ligand>
        <name>Zn(2+)</name>
        <dbReference type="ChEBI" id="CHEBI:29105"/>
        <label>2</label>
    </ligand>
</feature>
<keyword evidence="3" id="KW-0479">Metal-binding</keyword>
<evidence type="ECO:0000256" key="3">
    <source>
        <dbReference type="PIRSR" id="PIRSR001235-1"/>
    </source>
</evidence>
<dbReference type="SUPFAM" id="SSF55031">
    <property type="entry name" value="Bacterial exopeptidase dimerisation domain"/>
    <property type="match status" value="1"/>
</dbReference>
<feature type="binding site" evidence="3">
    <location>
        <position position="239"/>
    </location>
    <ligand>
        <name>Zn(2+)</name>
        <dbReference type="ChEBI" id="CHEBI:29105"/>
        <label>1</label>
    </ligand>
</feature>
<feature type="binding site" evidence="3">
    <location>
        <position position="139"/>
    </location>
    <ligand>
        <name>Zn(2+)</name>
        <dbReference type="ChEBI" id="CHEBI:29105"/>
        <label>1</label>
    </ligand>
</feature>
<name>A0A1G9SUI8_9BACL</name>
<feature type="binding site" evidence="3">
    <location>
        <position position="432"/>
    </location>
    <ligand>
        <name>Zn(2+)</name>
        <dbReference type="ChEBI" id="CHEBI:29105"/>
        <label>2</label>
    </ligand>
</feature>
<dbReference type="CDD" id="cd03884">
    <property type="entry name" value="M20_bAS"/>
    <property type="match status" value="1"/>
</dbReference>
<keyword evidence="2 5" id="KW-0378">Hydrolase</keyword>
<dbReference type="Pfam" id="PF01546">
    <property type="entry name" value="Peptidase_M20"/>
    <property type="match status" value="1"/>
</dbReference>
<dbReference type="InterPro" id="IPR001261">
    <property type="entry name" value="ArgE/DapE_CS"/>
</dbReference>
<accession>A0A1G9SUI8</accession>
<dbReference type="RefSeq" id="WP_082722665.1">
    <property type="nucleotide sequence ID" value="NZ_CP048429.1"/>
</dbReference>
<dbReference type="PROSITE" id="PS00758">
    <property type="entry name" value="ARGE_DAPE_CPG2_1"/>
    <property type="match status" value="1"/>
</dbReference>
<organism evidence="5 6">
    <name type="scientific">Paenibacillus jilunlii</name>
    <dbReference type="NCBI Taxonomy" id="682956"/>
    <lineage>
        <taxon>Bacteria</taxon>
        <taxon>Bacillati</taxon>
        <taxon>Bacillota</taxon>
        <taxon>Bacilli</taxon>
        <taxon>Bacillales</taxon>
        <taxon>Paenibacillaceae</taxon>
        <taxon>Paenibacillus</taxon>
    </lineage>
</organism>
<evidence type="ECO:0000256" key="2">
    <source>
        <dbReference type="ARBA" id="ARBA00022801"/>
    </source>
</evidence>
<dbReference type="PANTHER" id="PTHR32494">
    <property type="entry name" value="ALLANTOATE DEIMINASE-RELATED"/>
    <property type="match status" value="1"/>
</dbReference>
<reference evidence="5 6" key="1">
    <citation type="submission" date="2016-10" db="EMBL/GenBank/DDBJ databases">
        <authorList>
            <person name="de Groot N.N."/>
        </authorList>
    </citation>
    <scope>NUCLEOTIDE SEQUENCE [LARGE SCALE GENOMIC DNA]</scope>
    <source>
        <strain evidence="5 6">CGMCC 1.10239</strain>
    </source>
</reference>
<evidence type="ECO:0000313" key="6">
    <source>
        <dbReference type="Proteomes" id="UP000182783"/>
    </source>
</evidence>
<dbReference type="OrthoDB" id="9808195at2"/>
<feature type="binding site" evidence="4">
    <location>
        <position position="264"/>
    </location>
    <ligand>
        <name>allantoate</name>
        <dbReference type="ChEBI" id="CHEBI:17536"/>
    </ligand>
</feature>
<gene>
    <name evidence="5" type="ORF">SAMN05216191_11254</name>
</gene>
<protein>
    <submittedName>
        <fullName evidence="5">N-carbamoyl-L-amino-acid hydrolase</fullName>
    </submittedName>
</protein>
<feature type="binding site" evidence="3">
    <location>
        <position position="128"/>
    </location>
    <ligand>
        <name>Zn(2+)</name>
        <dbReference type="ChEBI" id="CHEBI:29105"/>
        <label>1</label>
    </ligand>
</feature>
<feature type="binding site" evidence="4">
    <location>
        <position position="338"/>
    </location>
    <ligand>
        <name>allantoate</name>
        <dbReference type="ChEBI" id="CHEBI:17536"/>
    </ligand>
</feature>